<dbReference type="InterPro" id="IPR017270">
    <property type="entry name" value="MotA/TolQ/ExbB-rel"/>
</dbReference>
<dbReference type="PIRSF" id="PIRSF037714">
    <property type="entry name" value="TolR"/>
    <property type="match status" value="1"/>
</dbReference>
<evidence type="ECO:0000256" key="4">
    <source>
        <dbReference type="ARBA" id="ARBA00022989"/>
    </source>
</evidence>
<dbReference type="GO" id="GO:0017038">
    <property type="term" value="P:protein import"/>
    <property type="evidence" value="ECO:0007669"/>
    <property type="project" value="TreeGrafter"/>
</dbReference>
<evidence type="ECO:0000256" key="3">
    <source>
        <dbReference type="ARBA" id="ARBA00022692"/>
    </source>
</evidence>
<evidence type="ECO:0000256" key="1">
    <source>
        <dbReference type="ARBA" id="ARBA00004651"/>
    </source>
</evidence>
<feature type="transmembrane region" description="Helical" evidence="8">
    <location>
        <begin position="389"/>
        <end position="414"/>
    </location>
</feature>
<evidence type="ECO:0000256" key="5">
    <source>
        <dbReference type="ARBA" id="ARBA00023136"/>
    </source>
</evidence>
<organism evidence="10 11">
    <name type="scientific">Photobacterium marinum</name>
    <dbReference type="NCBI Taxonomy" id="1056511"/>
    <lineage>
        <taxon>Bacteria</taxon>
        <taxon>Pseudomonadati</taxon>
        <taxon>Pseudomonadota</taxon>
        <taxon>Gammaproteobacteria</taxon>
        <taxon>Vibrionales</taxon>
        <taxon>Vibrionaceae</taxon>
        <taxon>Photobacterium</taxon>
    </lineage>
</organism>
<feature type="domain" description="MotA/TolQ/ExbB proton channel" evidence="9">
    <location>
        <begin position="309"/>
        <end position="426"/>
    </location>
</feature>
<dbReference type="EMBL" id="AMZO01000010">
    <property type="protein sequence ID" value="ELR66225.1"/>
    <property type="molecule type" value="Genomic_DNA"/>
</dbReference>
<evidence type="ECO:0000256" key="8">
    <source>
        <dbReference type="SAM" id="Phobius"/>
    </source>
</evidence>
<keyword evidence="2" id="KW-1003">Cell membrane</keyword>
<comment type="similarity">
    <text evidence="6">Belongs to the exbB/tolQ family.</text>
</comment>
<keyword evidence="6" id="KW-0653">Protein transport</keyword>
<sequence>MRKVIIFMISVLITNTGYSNELDNLLERVRQGYQQDITLDNAQLEQFKKLHTKQAETTKAAKIQLNTLNKQTDLLLAKIDNNHKEIEVLTQKLAEESADLQQLFKQLQSAASDLDHFASNSMLSSQFPDDKLRISPLLDSKHQPTDADIQNLWTGYMLQMVESGKITKFNTSVVLPNGVMEQNEVTRIGTFTAFTQQGYVRYLDENSAFILLPHQPQGEPLDNLAQFEQTNNESITATIDPSRGALLAIAGEQPDNWQRVKQAGIVGYLILLVGFAGLVIALVQGIRLFRQSKQIENQRLNLTAPGDNPLGRMLKIGNKANVCADQLSRLLDEVILGEIPKLKKGLPTLAVLAGIAPLLGLLGTVSGMIETFQAITAFGNGSPKILSSGISQALLTTALGLVVSIPLVLIHCFLNSRSNALIHILEHQGAGLIAIREMDENHVL</sequence>
<comment type="subcellular location">
    <subcellularLocation>
        <location evidence="1">Cell membrane</location>
        <topology evidence="1">Multi-pass membrane protein</topology>
    </subcellularLocation>
    <subcellularLocation>
        <location evidence="6">Membrane</location>
        <topology evidence="6">Multi-pass membrane protein</topology>
    </subcellularLocation>
</comment>
<name>L8JBL4_9GAMM</name>
<evidence type="ECO:0000256" key="6">
    <source>
        <dbReference type="RuleBase" id="RU004057"/>
    </source>
</evidence>
<feature type="transmembrane region" description="Helical" evidence="8">
    <location>
        <begin position="265"/>
        <end position="289"/>
    </location>
</feature>
<proteinExistence type="inferred from homology"/>
<dbReference type="PANTHER" id="PTHR30625">
    <property type="entry name" value="PROTEIN TOLQ"/>
    <property type="match status" value="1"/>
</dbReference>
<keyword evidence="6" id="KW-0813">Transport</keyword>
<dbReference type="GO" id="GO:0005886">
    <property type="term" value="C:plasma membrane"/>
    <property type="evidence" value="ECO:0007669"/>
    <property type="project" value="UniProtKB-SubCell"/>
</dbReference>
<dbReference type="PATRIC" id="fig|1056511.3.peg.1767"/>
<dbReference type="InterPro" id="IPR002898">
    <property type="entry name" value="MotA_ExbB_proton_chnl"/>
</dbReference>
<feature type="coiled-coil region" evidence="7">
    <location>
        <begin position="86"/>
        <end position="113"/>
    </location>
</feature>
<dbReference type="InterPro" id="IPR050790">
    <property type="entry name" value="ExbB/TolQ_transport"/>
</dbReference>
<comment type="caution">
    <text evidence="10">The sequence shown here is derived from an EMBL/GenBank/DDBJ whole genome shotgun (WGS) entry which is preliminary data.</text>
</comment>
<evidence type="ECO:0000313" key="10">
    <source>
        <dbReference type="EMBL" id="ELR66225.1"/>
    </source>
</evidence>
<dbReference type="PANTHER" id="PTHR30625:SF11">
    <property type="entry name" value="MOTA_TOLQ_EXBB PROTON CHANNEL DOMAIN-CONTAINING PROTEIN"/>
    <property type="match status" value="1"/>
</dbReference>
<dbReference type="AlphaFoldDB" id="L8JBL4"/>
<accession>L8JBL4</accession>
<dbReference type="Pfam" id="PF01618">
    <property type="entry name" value="MotA_ExbB"/>
    <property type="match status" value="1"/>
</dbReference>
<gene>
    <name evidence="10" type="ORF">C942_00282</name>
</gene>
<reference evidence="10 11" key="1">
    <citation type="submission" date="2012-12" db="EMBL/GenBank/DDBJ databases">
        <title>Genome Assembly of Photobacterium sp. AK15.</title>
        <authorList>
            <person name="Khatri I."/>
            <person name="Vaidya B."/>
            <person name="Srinivas T.N.R."/>
            <person name="Subramanian S."/>
            <person name="Pinnaka A."/>
        </authorList>
    </citation>
    <scope>NUCLEOTIDE SEQUENCE [LARGE SCALE GENOMIC DNA]</scope>
    <source>
        <strain evidence="10 11">AK15</strain>
    </source>
</reference>
<keyword evidence="11" id="KW-1185">Reference proteome</keyword>
<dbReference type="OrthoDB" id="4045at2"/>
<keyword evidence="3 8" id="KW-0812">Transmembrane</keyword>
<dbReference type="Proteomes" id="UP000011134">
    <property type="component" value="Unassembled WGS sequence"/>
</dbReference>
<evidence type="ECO:0000259" key="9">
    <source>
        <dbReference type="Pfam" id="PF01618"/>
    </source>
</evidence>
<dbReference type="RefSeq" id="WP_007464680.1">
    <property type="nucleotide sequence ID" value="NZ_AMZO01000010.1"/>
</dbReference>
<keyword evidence="4 8" id="KW-1133">Transmembrane helix</keyword>
<evidence type="ECO:0000313" key="11">
    <source>
        <dbReference type="Proteomes" id="UP000011134"/>
    </source>
</evidence>
<keyword evidence="7" id="KW-0175">Coiled coil</keyword>
<feature type="transmembrane region" description="Helical" evidence="8">
    <location>
        <begin position="349"/>
        <end position="369"/>
    </location>
</feature>
<keyword evidence="5 8" id="KW-0472">Membrane</keyword>
<evidence type="ECO:0000256" key="7">
    <source>
        <dbReference type="SAM" id="Coils"/>
    </source>
</evidence>
<evidence type="ECO:0000256" key="2">
    <source>
        <dbReference type="ARBA" id="ARBA00022475"/>
    </source>
</evidence>
<protein>
    <submittedName>
        <fullName evidence="10">MotA/TolQ/ExbB proton channel family protein</fullName>
    </submittedName>
</protein>